<reference evidence="2" key="1">
    <citation type="submission" date="2020-08" db="EMBL/GenBank/DDBJ databases">
        <title>Genome sequencing and assembly of the red palm weevil Rhynchophorus ferrugineus.</title>
        <authorList>
            <person name="Dias G.B."/>
            <person name="Bergman C.M."/>
            <person name="Manee M."/>
        </authorList>
    </citation>
    <scope>NUCLEOTIDE SEQUENCE</scope>
    <source>
        <strain evidence="2">AA-2017</strain>
        <tissue evidence="2">Whole larva</tissue>
    </source>
</reference>
<proteinExistence type="predicted"/>
<keyword evidence="1" id="KW-1133">Transmembrane helix</keyword>
<accession>A0A834LYE6</accession>
<evidence type="ECO:0000313" key="2">
    <source>
        <dbReference type="EMBL" id="KAF7264896.1"/>
    </source>
</evidence>
<sequence length="102" mass="11818">MHMYYLFSNVSTDDDIDIKRKKQKHIAVLKNIDGFIWDMERSIYGEEMVTELILLVLGIVAALLCLYGNWYISISQTYIGAMEYANTHESRGPFGGYFYDMA</sequence>
<evidence type="ECO:0000313" key="3">
    <source>
        <dbReference type="Proteomes" id="UP000625711"/>
    </source>
</evidence>
<name>A0A834LYE6_RHYFE</name>
<keyword evidence="3" id="KW-1185">Reference proteome</keyword>
<keyword evidence="1" id="KW-0472">Membrane</keyword>
<comment type="caution">
    <text evidence="2">The sequence shown here is derived from an EMBL/GenBank/DDBJ whole genome shotgun (WGS) entry which is preliminary data.</text>
</comment>
<keyword evidence="1" id="KW-0812">Transmembrane</keyword>
<dbReference type="EMBL" id="JAACXV010015603">
    <property type="protein sequence ID" value="KAF7264896.1"/>
    <property type="molecule type" value="Genomic_DNA"/>
</dbReference>
<organism evidence="2 3">
    <name type="scientific">Rhynchophorus ferrugineus</name>
    <name type="common">Red palm weevil</name>
    <name type="synonym">Curculio ferrugineus</name>
    <dbReference type="NCBI Taxonomy" id="354439"/>
    <lineage>
        <taxon>Eukaryota</taxon>
        <taxon>Metazoa</taxon>
        <taxon>Ecdysozoa</taxon>
        <taxon>Arthropoda</taxon>
        <taxon>Hexapoda</taxon>
        <taxon>Insecta</taxon>
        <taxon>Pterygota</taxon>
        <taxon>Neoptera</taxon>
        <taxon>Endopterygota</taxon>
        <taxon>Coleoptera</taxon>
        <taxon>Polyphaga</taxon>
        <taxon>Cucujiformia</taxon>
        <taxon>Curculionidae</taxon>
        <taxon>Dryophthorinae</taxon>
        <taxon>Rhynchophorus</taxon>
    </lineage>
</organism>
<protein>
    <submittedName>
        <fullName evidence="2">Uncharacterized protein</fullName>
    </submittedName>
</protein>
<dbReference type="AlphaFoldDB" id="A0A834LYE6"/>
<dbReference type="Proteomes" id="UP000625711">
    <property type="component" value="Unassembled WGS sequence"/>
</dbReference>
<feature type="transmembrane region" description="Helical" evidence="1">
    <location>
        <begin position="52"/>
        <end position="72"/>
    </location>
</feature>
<gene>
    <name evidence="2" type="ORF">GWI33_021973</name>
</gene>
<evidence type="ECO:0000256" key="1">
    <source>
        <dbReference type="SAM" id="Phobius"/>
    </source>
</evidence>